<proteinExistence type="predicted"/>
<organism evidence="1">
    <name type="scientific">Mimivirus LCMiAC01</name>
    <dbReference type="NCBI Taxonomy" id="2506608"/>
    <lineage>
        <taxon>Viruses</taxon>
        <taxon>Varidnaviria</taxon>
        <taxon>Bamfordvirae</taxon>
        <taxon>Nucleocytoviricota</taxon>
        <taxon>Megaviricetes</taxon>
        <taxon>Imitervirales</taxon>
        <taxon>Mimiviridae</taxon>
        <taxon>Klosneuvirinae</taxon>
    </lineage>
</organism>
<accession>A0A481Z189</accession>
<sequence>MNIFEKKGHLVQVAPDNGEPLEHYIERGYFIVSQQPSIKKEYDTSVLFSRLYINTKYKKCGYSDTITIKLKLMEKKCHK</sequence>
<evidence type="ECO:0000313" key="1">
    <source>
        <dbReference type="EMBL" id="QBK88845.1"/>
    </source>
</evidence>
<name>A0A481Z189_9VIRU</name>
<gene>
    <name evidence="1" type="ORF">LCMiAC01_05270</name>
</gene>
<reference evidence="1" key="1">
    <citation type="journal article" date="2019" name="MBio">
        <title>Virus Genomes from Deep Sea Sediments Expand the Ocean Megavirome and Support Independent Origins of Viral Gigantism.</title>
        <authorList>
            <person name="Backstrom D."/>
            <person name="Yutin N."/>
            <person name="Jorgensen S.L."/>
            <person name="Dharamshi J."/>
            <person name="Homa F."/>
            <person name="Zaremba-Niedwiedzka K."/>
            <person name="Spang A."/>
            <person name="Wolf Y.I."/>
            <person name="Koonin E.V."/>
            <person name="Ettema T.J."/>
        </authorList>
    </citation>
    <scope>NUCLEOTIDE SEQUENCE</scope>
</reference>
<dbReference type="EMBL" id="MK500401">
    <property type="protein sequence ID" value="QBK88845.1"/>
    <property type="molecule type" value="Genomic_DNA"/>
</dbReference>
<protein>
    <submittedName>
        <fullName evidence="1">Uncharacterized protein</fullName>
    </submittedName>
</protein>